<name>A0ABY2B7G3_9ACTN</name>
<evidence type="ECO:0000259" key="2">
    <source>
        <dbReference type="Pfam" id="PF03551"/>
    </source>
</evidence>
<evidence type="ECO:0000313" key="3">
    <source>
        <dbReference type="EMBL" id="TCO10239.1"/>
    </source>
</evidence>
<reference evidence="3 4" key="1">
    <citation type="journal article" date="2015" name="Stand. Genomic Sci.">
        <title>Genomic Encyclopedia of Bacterial and Archaeal Type Strains, Phase III: the genomes of soil and plant-associated and newly described type strains.</title>
        <authorList>
            <person name="Whitman W.B."/>
            <person name="Woyke T."/>
            <person name="Klenk H.P."/>
            <person name="Zhou Y."/>
            <person name="Lilburn T.G."/>
            <person name="Beck B.J."/>
            <person name="De Vos P."/>
            <person name="Vandamme P."/>
            <person name="Eisen J.A."/>
            <person name="Garrity G."/>
            <person name="Hugenholtz P."/>
            <person name="Kyrpides N.C."/>
        </authorList>
    </citation>
    <scope>NUCLEOTIDE SEQUENCE [LARGE SCALE GENOMIC DNA]</scope>
    <source>
        <strain evidence="3 4">VKM Ac-2538</strain>
    </source>
</reference>
<dbReference type="Gene3D" id="1.10.10.10">
    <property type="entry name" value="Winged helix-like DNA-binding domain superfamily/Winged helix DNA-binding domain"/>
    <property type="match status" value="1"/>
</dbReference>
<feature type="domain" description="Transcription regulator PadR N-terminal" evidence="2">
    <location>
        <begin position="14"/>
        <end position="89"/>
    </location>
</feature>
<organism evidence="3 4">
    <name type="scientific">Kribbella orskensis</name>
    <dbReference type="NCBI Taxonomy" id="2512216"/>
    <lineage>
        <taxon>Bacteria</taxon>
        <taxon>Bacillati</taxon>
        <taxon>Actinomycetota</taxon>
        <taxon>Actinomycetes</taxon>
        <taxon>Propionibacteriales</taxon>
        <taxon>Kribbellaceae</taxon>
        <taxon>Kribbella</taxon>
    </lineage>
</organism>
<keyword evidence="4" id="KW-1185">Reference proteome</keyword>
<dbReference type="InterPro" id="IPR036390">
    <property type="entry name" value="WH_DNA-bd_sf"/>
</dbReference>
<comment type="caution">
    <text evidence="3">The sequence shown here is derived from an EMBL/GenBank/DDBJ whole genome shotgun (WGS) entry which is preliminary data.</text>
</comment>
<dbReference type="Proteomes" id="UP000295818">
    <property type="component" value="Unassembled WGS sequence"/>
</dbReference>
<gene>
    <name evidence="3" type="ORF">EV644_13538</name>
</gene>
<dbReference type="EMBL" id="SLWM01000035">
    <property type="protein sequence ID" value="TCO10239.1"/>
    <property type="molecule type" value="Genomic_DNA"/>
</dbReference>
<dbReference type="PANTHER" id="PTHR43252">
    <property type="entry name" value="TRANSCRIPTIONAL REGULATOR YQJI"/>
    <property type="match status" value="1"/>
</dbReference>
<dbReference type="PANTHER" id="PTHR43252:SF6">
    <property type="entry name" value="NEGATIVE TRANSCRIPTION REGULATOR PADR"/>
    <property type="match status" value="1"/>
</dbReference>
<dbReference type="SUPFAM" id="SSF46785">
    <property type="entry name" value="Winged helix' DNA-binding domain"/>
    <property type="match status" value="1"/>
</dbReference>
<evidence type="ECO:0000256" key="1">
    <source>
        <dbReference type="SAM" id="MobiDB-lite"/>
    </source>
</evidence>
<dbReference type="InterPro" id="IPR005149">
    <property type="entry name" value="Tscrpt_reg_PadR_N"/>
</dbReference>
<evidence type="ECO:0000313" key="4">
    <source>
        <dbReference type="Proteomes" id="UP000295818"/>
    </source>
</evidence>
<proteinExistence type="predicted"/>
<dbReference type="RefSeq" id="WP_132196694.1">
    <property type="nucleotide sequence ID" value="NZ_SLWM01000035.1"/>
</dbReference>
<feature type="compositionally biased region" description="Low complexity" evidence="1">
    <location>
        <begin position="197"/>
        <end position="215"/>
    </location>
</feature>
<accession>A0ABY2B7G3</accession>
<dbReference type="Pfam" id="PF03551">
    <property type="entry name" value="PadR"/>
    <property type="match status" value="1"/>
</dbReference>
<sequence length="215" mass="24083">MQPTFRRSPLALAILGLLENGPMHPYGIQRLIKQWGKDQVVNVGQRTSLYRMIVRLEDAGLIAAGDTERDERYPERTTYHLTEPGREASRQWLAEIVATPRNEFPEFPAALSFVMLLTPQAATGLLEERRDHLAQRITELEADLASEYEGAPVPRVALIETEYQRAITEAEVRWIEALLDDLRTGSLTWQAALRPSQAGTDQAGTDQTGTDQAMA</sequence>
<dbReference type="InterPro" id="IPR036388">
    <property type="entry name" value="WH-like_DNA-bd_sf"/>
</dbReference>
<protein>
    <submittedName>
        <fullName evidence="3">PadR family transcriptional regulator</fullName>
    </submittedName>
</protein>
<feature type="region of interest" description="Disordered" evidence="1">
    <location>
        <begin position="193"/>
        <end position="215"/>
    </location>
</feature>